<organism evidence="1 2">
    <name type="scientific">Megalurothrips usitatus</name>
    <name type="common">bean blossom thrips</name>
    <dbReference type="NCBI Taxonomy" id="439358"/>
    <lineage>
        <taxon>Eukaryota</taxon>
        <taxon>Metazoa</taxon>
        <taxon>Ecdysozoa</taxon>
        <taxon>Arthropoda</taxon>
        <taxon>Hexapoda</taxon>
        <taxon>Insecta</taxon>
        <taxon>Pterygota</taxon>
        <taxon>Neoptera</taxon>
        <taxon>Paraneoptera</taxon>
        <taxon>Thysanoptera</taxon>
        <taxon>Terebrantia</taxon>
        <taxon>Thripoidea</taxon>
        <taxon>Thripidae</taxon>
        <taxon>Megalurothrips</taxon>
    </lineage>
</organism>
<name>A0AAV7XGC3_9NEOP</name>
<sequence length="117" mass="12529">MCLRVVPSDGDLQQHRQPRHRLRAGNVTALADLPATEKSAPEPAALAPAVLAPAGLSDNNNTIMSAAVATVKMPRPKTPTAFAKIAKYLKMKGKVGRREAKAKKVQEQIVHAVCSVR</sequence>
<evidence type="ECO:0000313" key="1">
    <source>
        <dbReference type="EMBL" id="KAJ1523608.1"/>
    </source>
</evidence>
<evidence type="ECO:0000313" key="2">
    <source>
        <dbReference type="Proteomes" id="UP001075354"/>
    </source>
</evidence>
<comment type="caution">
    <text evidence="1">The sequence shown here is derived from an EMBL/GenBank/DDBJ whole genome shotgun (WGS) entry which is preliminary data.</text>
</comment>
<reference evidence="1" key="1">
    <citation type="submission" date="2022-12" db="EMBL/GenBank/DDBJ databases">
        <title>Chromosome-level genome assembly of the bean flower thrips Megalurothrips usitatus.</title>
        <authorList>
            <person name="Ma L."/>
            <person name="Liu Q."/>
            <person name="Li H."/>
            <person name="Cai W."/>
        </authorList>
    </citation>
    <scope>NUCLEOTIDE SEQUENCE</scope>
    <source>
        <strain evidence="1">Cailab_2022a</strain>
    </source>
</reference>
<gene>
    <name evidence="1" type="ORF">ONE63_001451</name>
</gene>
<accession>A0AAV7XGC3</accession>
<dbReference type="Proteomes" id="UP001075354">
    <property type="component" value="Chromosome 10"/>
</dbReference>
<evidence type="ECO:0008006" key="3">
    <source>
        <dbReference type="Google" id="ProtNLM"/>
    </source>
</evidence>
<dbReference type="EMBL" id="JAPTSV010000010">
    <property type="protein sequence ID" value="KAJ1523608.1"/>
    <property type="molecule type" value="Genomic_DNA"/>
</dbReference>
<dbReference type="AlphaFoldDB" id="A0AAV7XGC3"/>
<proteinExistence type="predicted"/>
<keyword evidence="2" id="KW-1185">Reference proteome</keyword>
<protein>
    <recommendedName>
        <fullName evidence="3">60S ribosomal protein L29</fullName>
    </recommendedName>
</protein>